<dbReference type="Pfam" id="PF02272">
    <property type="entry name" value="DHHA1"/>
    <property type="match status" value="1"/>
</dbReference>
<evidence type="ECO:0000313" key="15">
    <source>
        <dbReference type="EMBL" id="KAK9836586.1"/>
    </source>
</evidence>
<keyword evidence="9 12" id="KW-0648">Protein biosynthesis</keyword>
<evidence type="ECO:0000259" key="14">
    <source>
        <dbReference type="PROSITE" id="PS50860"/>
    </source>
</evidence>
<gene>
    <name evidence="15" type="ORF">WJX74_003731</name>
</gene>
<keyword evidence="7 12" id="KW-0067">ATP-binding</keyword>
<evidence type="ECO:0000256" key="3">
    <source>
        <dbReference type="ARBA" id="ARBA00022598"/>
    </source>
</evidence>
<dbReference type="PROSITE" id="PS50860">
    <property type="entry name" value="AA_TRNA_LIGASE_II_ALA"/>
    <property type="match status" value="1"/>
</dbReference>
<evidence type="ECO:0000256" key="13">
    <source>
        <dbReference type="SAM" id="Coils"/>
    </source>
</evidence>
<dbReference type="AlphaFoldDB" id="A0AAW1RTA1"/>
<dbReference type="FunFam" id="3.30.980.10:FF:000004">
    <property type="entry name" value="Alanine--tRNA ligase, cytoplasmic"/>
    <property type="match status" value="1"/>
</dbReference>
<dbReference type="GO" id="GO:0008270">
    <property type="term" value="F:zinc ion binding"/>
    <property type="evidence" value="ECO:0007669"/>
    <property type="project" value="UniProtKB-UniRule"/>
</dbReference>
<dbReference type="Gene3D" id="3.30.930.10">
    <property type="entry name" value="Bira Bifunctional Protein, Domain 2"/>
    <property type="match status" value="1"/>
</dbReference>
<evidence type="ECO:0000256" key="7">
    <source>
        <dbReference type="ARBA" id="ARBA00022840"/>
    </source>
</evidence>
<dbReference type="SUPFAM" id="SSF55681">
    <property type="entry name" value="Class II aaRS and biotin synthetases"/>
    <property type="match status" value="1"/>
</dbReference>
<keyword evidence="2 12" id="KW-0820">tRNA-binding</keyword>
<accession>A0AAW1RTA1</accession>
<evidence type="ECO:0000256" key="5">
    <source>
        <dbReference type="ARBA" id="ARBA00022741"/>
    </source>
</evidence>
<dbReference type="GO" id="GO:0000049">
    <property type="term" value="F:tRNA binding"/>
    <property type="evidence" value="ECO:0007669"/>
    <property type="project" value="UniProtKB-KW"/>
</dbReference>
<evidence type="ECO:0000256" key="6">
    <source>
        <dbReference type="ARBA" id="ARBA00022833"/>
    </source>
</evidence>
<evidence type="ECO:0000256" key="9">
    <source>
        <dbReference type="ARBA" id="ARBA00022917"/>
    </source>
</evidence>
<organism evidence="15 16">
    <name type="scientific">Apatococcus lobatus</name>
    <dbReference type="NCBI Taxonomy" id="904363"/>
    <lineage>
        <taxon>Eukaryota</taxon>
        <taxon>Viridiplantae</taxon>
        <taxon>Chlorophyta</taxon>
        <taxon>core chlorophytes</taxon>
        <taxon>Trebouxiophyceae</taxon>
        <taxon>Chlorellales</taxon>
        <taxon>Chlorellaceae</taxon>
        <taxon>Apatococcus</taxon>
    </lineage>
</organism>
<dbReference type="GO" id="GO:0004813">
    <property type="term" value="F:alanine-tRNA ligase activity"/>
    <property type="evidence" value="ECO:0007669"/>
    <property type="project" value="UniProtKB-UniRule"/>
</dbReference>
<feature type="domain" description="Alanyl-transfer RNA synthetases family profile" evidence="14">
    <location>
        <begin position="11"/>
        <end position="764"/>
    </location>
</feature>
<comment type="domain">
    <text evidence="12">Consists of three domains; the N-terminal catalytic domain, the editing domain and the C-terminal C-Ala domain. The editing domain removes incorrectly charged amino acids, while the C-Ala domain, along with tRNA(Ala), serves as a bridge to cooperatively bring together the editing and aminoacylation centers thus stimulating deacylation of misacylated tRNAs.</text>
</comment>
<dbReference type="InterPro" id="IPR045864">
    <property type="entry name" value="aa-tRNA-synth_II/BPL/LPL"/>
</dbReference>
<dbReference type="InterPro" id="IPR018162">
    <property type="entry name" value="Ala-tRNA-ligase_IIc_anticod-bd"/>
</dbReference>
<dbReference type="InterPro" id="IPR002318">
    <property type="entry name" value="Ala-tRNA-lgiase_IIc"/>
</dbReference>
<dbReference type="Gene3D" id="3.10.310.40">
    <property type="match status" value="1"/>
</dbReference>
<protein>
    <recommendedName>
        <fullName evidence="12">Alanine--tRNA ligase</fullName>
        <ecNumber evidence="12">6.1.1.7</ecNumber>
    </recommendedName>
    <alternativeName>
        <fullName evidence="12">Alanyl-tRNA synthetase</fullName>
        <shortName evidence="12">AlaRS</shortName>
    </alternativeName>
</protein>
<evidence type="ECO:0000256" key="2">
    <source>
        <dbReference type="ARBA" id="ARBA00022555"/>
    </source>
</evidence>
<keyword evidence="13" id="KW-0175">Coiled coil</keyword>
<dbReference type="EMBL" id="JALJOS010000007">
    <property type="protein sequence ID" value="KAK9836586.1"/>
    <property type="molecule type" value="Genomic_DNA"/>
</dbReference>
<evidence type="ECO:0000256" key="12">
    <source>
        <dbReference type="HAMAP-Rule" id="MF_03133"/>
    </source>
</evidence>
<dbReference type="PANTHER" id="PTHR11777">
    <property type="entry name" value="ALANYL-TRNA SYNTHETASE"/>
    <property type="match status" value="1"/>
</dbReference>
<dbReference type="CDD" id="cd00673">
    <property type="entry name" value="AlaRS_core"/>
    <property type="match status" value="1"/>
</dbReference>
<dbReference type="InterPro" id="IPR018165">
    <property type="entry name" value="Ala-tRNA-synth_IIc_core"/>
</dbReference>
<dbReference type="InterPro" id="IPR018163">
    <property type="entry name" value="Thr/Ala-tRNA-synth_IIc_edit"/>
</dbReference>
<feature type="coiled-coil region" evidence="13">
    <location>
        <begin position="804"/>
        <end position="831"/>
    </location>
</feature>
<comment type="similarity">
    <text evidence="1">Belongs to the class-II aminoacyl-tRNA synthetase family. Alax-L subfamily.</text>
</comment>
<dbReference type="Pfam" id="PF01411">
    <property type="entry name" value="tRNA-synt_2c"/>
    <property type="match status" value="1"/>
</dbReference>
<comment type="subcellular location">
    <subcellularLocation>
        <location evidence="12">Mitochondrion</location>
    </subcellularLocation>
    <subcellularLocation>
        <location evidence="12">Cytoplasm</location>
    </subcellularLocation>
</comment>
<dbReference type="NCBIfam" id="TIGR00344">
    <property type="entry name" value="alaS"/>
    <property type="match status" value="1"/>
</dbReference>
<keyword evidence="16" id="KW-1185">Reference proteome</keyword>
<keyword evidence="5 12" id="KW-0547">Nucleotide-binding</keyword>
<dbReference type="InterPro" id="IPR050058">
    <property type="entry name" value="Ala-tRNA_ligase"/>
</dbReference>
<comment type="subunit">
    <text evidence="12">Monomer.</text>
</comment>
<evidence type="ECO:0000256" key="8">
    <source>
        <dbReference type="ARBA" id="ARBA00022884"/>
    </source>
</evidence>
<comment type="caution">
    <text evidence="15">The sequence shown here is derived from an EMBL/GenBank/DDBJ whole genome shotgun (WGS) entry which is preliminary data.</text>
</comment>
<keyword evidence="12" id="KW-0496">Mitochondrion</keyword>
<keyword evidence="6 12" id="KW-0862">Zinc</keyword>
<keyword evidence="12" id="KW-0963">Cytoplasm</keyword>
<reference evidence="15 16" key="1">
    <citation type="journal article" date="2024" name="Nat. Commun.">
        <title>Phylogenomics reveals the evolutionary origins of lichenization in chlorophyte algae.</title>
        <authorList>
            <person name="Puginier C."/>
            <person name="Libourel C."/>
            <person name="Otte J."/>
            <person name="Skaloud P."/>
            <person name="Haon M."/>
            <person name="Grisel S."/>
            <person name="Petersen M."/>
            <person name="Berrin J.G."/>
            <person name="Delaux P.M."/>
            <person name="Dal Grande F."/>
            <person name="Keller J."/>
        </authorList>
    </citation>
    <scope>NUCLEOTIDE SEQUENCE [LARGE SCALE GENOMIC DNA]</scope>
    <source>
        <strain evidence="15 16">SAG 2145</strain>
    </source>
</reference>
<dbReference type="EC" id="6.1.1.7" evidence="12"/>
<dbReference type="InterPro" id="IPR003156">
    <property type="entry name" value="DHHA1_dom"/>
</dbReference>
<dbReference type="InterPro" id="IPR023033">
    <property type="entry name" value="Ala_tRNA_ligase_euk/bac"/>
</dbReference>
<dbReference type="GO" id="GO:0002161">
    <property type="term" value="F:aminoacyl-tRNA deacylase activity"/>
    <property type="evidence" value="ECO:0007669"/>
    <property type="project" value="TreeGrafter"/>
</dbReference>
<feature type="binding site" evidence="12">
    <location>
        <position position="721"/>
    </location>
    <ligand>
        <name>Zn(2+)</name>
        <dbReference type="ChEBI" id="CHEBI:29105"/>
    </ligand>
</feature>
<evidence type="ECO:0000313" key="16">
    <source>
        <dbReference type="Proteomes" id="UP001438707"/>
    </source>
</evidence>
<dbReference type="GO" id="GO:0005524">
    <property type="term" value="F:ATP binding"/>
    <property type="evidence" value="ECO:0007669"/>
    <property type="project" value="UniProtKB-UniRule"/>
</dbReference>
<dbReference type="GO" id="GO:0009507">
    <property type="term" value="C:chloroplast"/>
    <property type="evidence" value="ECO:0007669"/>
    <property type="project" value="TreeGrafter"/>
</dbReference>
<evidence type="ECO:0000256" key="4">
    <source>
        <dbReference type="ARBA" id="ARBA00022723"/>
    </source>
</evidence>
<dbReference type="Gene3D" id="2.40.30.130">
    <property type="match status" value="1"/>
</dbReference>
<keyword evidence="4 12" id="KW-0479">Metal-binding</keyword>
<dbReference type="Gene3D" id="3.30.980.10">
    <property type="entry name" value="Threonyl-trna Synthetase, Chain A, domain 2"/>
    <property type="match status" value="1"/>
</dbReference>
<comment type="catalytic activity">
    <reaction evidence="11 12">
        <text>tRNA(Ala) + L-alanine + ATP = L-alanyl-tRNA(Ala) + AMP + diphosphate</text>
        <dbReference type="Rhea" id="RHEA:12540"/>
        <dbReference type="Rhea" id="RHEA-COMP:9657"/>
        <dbReference type="Rhea" id="RHEA-COMP:9923"/>
        <dbReference type="ChEBI" id="CHEBI:30616"/>
        <dbReference type="ChEBI" id="CHEBI:33019"/>
        <dbReference type="ChEBI" id="CHEBI:57972"/>
        <dbReference type="ChEBI" id="CHEBI:78442"/>
        <dbReference type="ChEBI" id="CHEBI:78497"/>
        <dbReference type="ChEBI" id="CHEBI:456215"/>
        <dbReference type="EC" id="6.1.1.7"/>
    </reaction>
</comment>
<feature type="binding site" evidence="12">
    <location>
        <position position="606"/>
    </location>
    <ligand>
        <name>Zn(2+)</name>
        <dbReference type="ChEBI" id="CHEBI:29105"/>
    </ligand>
</feature>
<dbReference type="PANTHER" id="PTHR11777:SF9">
    <property type="entry name" value="ALANINE--TRNA LIGASE, CYTOPLASMIC"/>
    <property type="match status" value="1"/>
</dbReference>
<dbReference type="SUPFAM" id="SSF101353">
    <property type="entry name" value="Putative anticodon-binding domain of alanyl-tRNA synthetase (AlaRS)"/>
    <property type="match status" value="1"/>
</dbReference>
<feature type="binding site" evidence="12">
    <location>
        <position position="602"/>
    </location>
    <ligand>
        <name>Zn(2+)</name>
        <dbReference type="ChEBI" id="CHEBI:29105"/>
    </ligand>
</feature>
<keyword evidence="10 12" id="KW-0030">Aminoacyl-tRNA synthetase</keyword>
<dbReference type="FunFam" id="3.30.930.10:FF:000011">
    <property type="entry name" value="Alanine--tRNA ligase, cytoplasmic"/>
    <property type="match status" value="1"/>
</dbReference>
<dbReference type="SUPFAM" id="SSF55186">
    <property type="entry name" value="ThrRS/AlaRS common domain"/>
    <property type="match status" value="1"/>
</dbReference>
<proteinExistence type="inferred from homology"/>
<dbReference type="SMART" id="SM00863">
    <property type="entry name" value="tRNA_SAD"/>
    <property type="match status" value="1"/>
</dbReference>
<dbReference type="InterPro" id="IPR012947">
    <property type="entry name" value="tRNA_SAD"/>
</dbReference>
<dbReference type="GO" id="GO:0005739">
    <property type="term" value="C:mitochondrion"/>
    <property type="evidence" value="ECO:0007669"/>
    <property type="project" value="UniProtKB-SubCell"/>
</dbReference>
<keyword evidence="3 12" id="KW-0436">Ligase</keyword>
<sequence>MTAAISPQEPWTGERVRAAFLDYFRSQQHEVVPSSTVVPRDDPTLLFANAGMNQFKSIFLGTVSPDSSLAKLTRATDTQKCIRAGGKHNDLDDVGKDVYHHTFFEMLGNWSFGDYFKEGAITMAWECLTQVFGLAPDRIYATYFGGDERLQLGPDEEARKIWERVLPAERIIACGSKDNFWEMGDQGPCGPCTEIHYDRIGGRNAADLVNQDDPNVLEIWNLVFIQYNREPAGNLKPLPSRHVDTGLGFERLTSVLQNKMSNYATDVFAPIFEAIQSISGARPYTDKVGEEDSDGIDMAYRVVADHIRTLSFAIADGAQPGNEGRNYVLRRILRRAVRYGQDKLKAPEGFLASLVDVVVTKMGSIFPELVSARNTIHGSISVEEKNFGRTLKKGLDRFTKLADAAQEQKSSRIDGAAAFQLWDVFGFPPDLTQLMAEERHLQVDMEGFNQNMEQQRSRSRAAASSNAAAGLKFEAAATSHLQKTGVPRTNDKPKFARDDVETELLAIFTSDGFVDEAVEAQASSTMGLILRDTSYYSEMGGQVGDSGSIRNDDATGNFTVADTKAAAGYVLHIGTLDGSLKVGDKVHAAIDHERRDKIMSNHTSTHVLNHALRELLGEHINQSGSAVDEDRLRFDFTHPKKLEPQEVFSIESACQKGLRARLPVFSEEVPQEAARQINGVRWLQDEKYPDPVRVVSIGVPVQQLLSDPENTSYRQYSIEFCGGTHLENTARAVGFVLVSEESSATGIRRVTALTGDKALLALREGQELSSRFAAAKSLKAAELDKEITLLKQTLDQVTLSADTKHRLRGEMAKLVQQLLDEQKKAASASKEQASQAALDAVQEAAAAGRKFAVVQINVGLAPKACQDAWAEVQKQHSDVAVLFISPDAVKKKALVWAAVPDSLLKAFPSQDWAKAALTELGGKGGGKGSVAQGQGTQIEKVPQAIEAATKLAQMKLA</sequence>
<comment type="function">
    <text evidence="12">Catalyzes the attachment of alanine to tRNA(Ala) in a two-step reaction: alanine is first activated by ATP to form Ala-AMP and then transferred to the acceptor end of tRNA(Ala). Also edits incorrectly charged tRNA(Ala) via its editing domain.</text>
</comment>
<comment type="cofactor">
    <cofactor evidence="12">
        <name>Zn(2+)</name>
        <dbReference type="ChEBI" id="CHEBI:29105"/>
    </cofactor>
    <text evidence="12">Binds 1 zinc ion per subunit.</text>
</comment>
<dbReference type="SUPFAM" id="SSF50447">
    <property type="entry name" value="Translation proteins"/>
    <property type="match status" value="1"/>
</dbReference>
<dbReference type="GO" id="GO:0070143">
    <property type="term" value="P:mitochondrial alanyl-tRNA aminoacylation"/>
    <property type="evidence" value="ECO:0007669"/>
    <property type="project" value="UniProtKB-UniRule"/>
</dbReference>
<dbReference type="InterPro" id="IPR009000">
    <property type="entry name" value="Transl_B-barrel_sf"/>
</dbReference>
<dbReference type="InterPro" id="IPR018164">
    <property type="entry name" value="Ala-tRNA-synth_IIc_N"/>
</dbReference>
<dbReference type="HAMAP" id="MF_00036_B">
    <property type="entry name" value="Ala_tRNA_synth_B"/>
    <property type="match status" value="1"/>
</dbReference>
<dbReference type="Proteomes" id="UP001438707">
    <property type="component" value="Unassembled WGS sequence"/>
</dbReference>
<evidence type="ECO:0000256" key="1">
    <source>
        <dbReference type="ARBA" id="ARBA00008429"/>
    </source>
</evidence>
<dbReference type="PRINTS" id="PR00980">
    <property type="entry name" value="TRNASYNTHALA"/>
</dbReference>
<name>A0AAW1RTA1_9CHLO</name>
<evidence type="ECO:0000256" key="10">
    <source>
        <dbReference type="ARBA" id="ARBA00023146"/>
    </source>
</evidence>
<dbReference type="Pfam" id="PF07973">
    <property type="entry name" value="tRNA_SAD"/>
    <property type="match status" value="1"/>
</dbReference>
<keyword evidence="8 12" id="KW-0694">RNA-binding</keyword>
<feature type="binding site" evidence="12">
    <location>
        <position position="725"/>
    </location>
    <ligand>
        <name>Zn(2+)</name>
        <dbReference type="ChEBI" id="CHEBI:29105"/>
    </ligand>
</feature>
<evidence type="ECO:0000256" key="11">
    <source>
        <dbReference type="ARBA" id="ARBA00048300"/>
    </source>
</evidence>